<name>A0ABW1NEV0_9ACTN</name>
<evidence type="ECO:0000256" key="1">
    <source>
        <dbReference type="SAM" id="MobiDB-lite"/>
    </source>
</evidence>
<comment type="caution">
    <text evidence="2">The sequence shown here is derived from an EMBL/GenBank/DDBJ whole genome shotgun (WGS) entry which is preliminary data.</text>
</comment>
<keyword evidence="3" id="KW-1185">Reference proteome</keyword>
<gene>
    <name evidence="2" type="ORF">ACFP1K_07830</name>
</gene>
<evidence type="ECO:0000313" key="2">
    <source>
        <dbReference type="EMBL" id="MFC6081067.1"/>
    </source>
</evidence>
<dbReference type="EMBL" id="JBHSRF010000007">
    <property type="protein sequence ID" value="MFC6081067.1"/>
    <property type="molecule type" value="Genomic_DNA"/>
</dbReference>
<sequence length="400" mass="43251">MMPGRILTLQRQARELGRLRTGYTDTSGPKARPVRSQTWIVTSHAEHYVQAAAEVWGGTVEKWQPLGNGAEQYRAITEAVHLDAILPPGDPLSQAYEMWSKGGAQRRCDGMTESLADRPCLCRQQFGDAFWETAPKDGACKVTTRLNVILPEMPDIGAWRVETHSYYSANEMAAAVDVLKGSIGEAALIPVRLRIEQRTRVAKGRTKQFPVVAVELRGGTAGQVLAGSVSTVAVGSGQRAELGATAGQVAIEGPQPAPAQVTPEAVLAAARKATTVKQWREIWQIAADAKLTLGEERRAELVAIGVRLKAAEQDTSTPAPVATGSDGEPLDADLLWQQIVALAPWQMSELRTQFAQAMGGVPHDKATEEELEMFLRRLKAGDFTKPSPADDSAETDEPPF</sequence>
<dbReference type="InterPro" id="IPR043991">
    <property type="entry name" value="Gp3-like"/>
</dbReference>
<proteinExistence type="predicted"/>
<reference evidence="3" key="1">
    <citation type="journal article" date="2019" name="Int. J. Syst. Evol. Microbiol.">
        <title>The Global Catalogue of Microorganisms (GCM) 10K type strain sequencing project: providing services to taxonomists for standard genome sequencing and annotation.</title>
        <authorList>
            <consortium name="The Broad Institute Genomics Platform"/>
            <consortium name="The Broad Institute Genome Sequencing Center for Infectious Disease"/>
            <person name="Wu L."/>
            <person name="Ma J."/>
        </authorList>
    </citation>
    <scope>NUCLEOTIDE SEQUENCE [LARGE SCALE GENOMIC DNA]</scope>
    <source>
        <strain evidence="3">JCM 30346</strain>
    </source>
</reference>
<feature type="compositionally biased region" description="Acidic residues" evidence="1">
    <location>
        <begin position="391"/>
        <end position="400"/>
    </location>
</feature>
<evidence type="ECO:0000313" key="3">
    <source>
        <dbReference type="Proteomes" id="UP001596137"/>
    </source>
</evidence>
<organism evidence="2 3">
    <name type="scientific">Sphaerisporangium aureirubrum</name>
    <dbReference type="NCBI Taxonomy" id="1544736"/>
    <lineage>
        <taxon>Bacteria</taxon>
        <taxon>Bacillati</taxon>
        <taxon>Actinomycetota</taxon>
        <taxon>Actinomycetes</taxon>
        <taxon>Streptosporangiales</taxon>
        <taxon>Streptosporangiaceae</taxon>
        <taxon>Sphaerisporangium</taxon>
    </lineage>
</organism>
<dbReference type="RefSeq" id="WP_380748501.1">
    <property type="nucleotide sequence ID" value="NZ_JBHSRF010000007.1"/>
</dbReference>
<protein>
    <recommendedName>
        <fullName evidence="4">PE-PGRS family protein</fullName>
    </recommendedName>
</protein>
<feature type="region of interest" description="Disordered" evidence="1">
    <location>
        <begin position="380"/>
        <end position="400"/>
    </location>
</feature>
<accession>A0ABW1NEV0</accession>
<dbReference type="Proteomes" id="UP001596137">
    <property type="component" value="Unassembled WGS sequence"/>
</dbReference>
<dbReference type="Pfam" id="PF18897">
    <property type="entry name" value="Gp3-like"/>
    <property type="match status" value="1"/>
</dbReference>
<evidence type="ECO:0008006" key="4">
    <source>
        <dbReference type="Google" id="ProtNLM"/>
    </source>
</evidence>